<dbReference type="PANTHER" id="PTHR43393">
    <property type="entry name" value="CYTOKININ RIBOSIDE 5'-MONOPHOSPHATE PHOSPHORIBOHYDROLASE"/>
    <property type="match status" value="1"/>
</dbReference>
<dbReference type="Pfam" id="PF03641">
    <property type="entry name" value="Lysine_decarbox"/>
    <property type="match status" value="1"/>
</dbReference>
<dbReference type="GO" id="GO:0005829">
    <property type="term" value="C:cytosol"/>
    <property type="evidence" value="ECO:0007669"/>
    <property type="project" value="TreeGrafter"/>
</dbReference>
<comment type="similarity">
    <text evidence="2">Belongs to the LOG family.</text>
</comment>
<dbReference type="EMBL" id="JAJKBJ010000003">
    <property type="protein sequence ID" value="MCL9683376.1"/>
    <property type="molecule type" value="Genomic_DNA"/>
</dbReference>
<gene>
    <name evidence="3" type="ORF">LOX96_04665</name>
</gene>
<evidence type="ECO:0000313" key="4">
    <source>
        <dbReference type="Proteomes" id="UP001139721"/>
    </source>
</evidence>
<dbReference type="NCBIfam" id="TIGR00730">
    <property type="entry name" value="Rossman fold protein, TIGR00730 family"/>
    <property type="match status" value="1"/>
</dbReference>
<sequence length="239" mass="27088">MIGLGGGVRLLGRMFRIFYQNIKASYQITKMPVPIVAILGASMAKQEESYVQDARLLARKLVEQKVSIVTGGGTGIMEAANQGALEANSLEKRSFGIAVGAFNLKNNPFLADTINVDYYLVRKVILLNYASGYIFFPGGFGTLDELFEIITMLKSKQVELYRINENELPKQLPIILLGKEFWQPLLDWIINFPLKNNLICDEDIEMLHITDDLDEVVQIIKERCFSVEMKRQKIHTVIR</sequence>
<accession>A0A9X2IAF9</accession>
<comment type="catalytic activity">
    <reaction evidence="1">
        <text>AMP + H2O = D-ribose 5-phosphate + adenine</text>
        <dbReference type="Rhea" id="RHEA:20129"/>
        <dbReference type="ChEBI" id="CHEBI:15377"/>
        <dbReference type="ChEBI" id="CHEBI:16708"/>
        <dbReference type="ChEBI" id="CHEBI:78346"/>
        <dbReference type="ChEBI" id="CHEBI:456215"/>
        <dbReference type="EC" id="3.2.2.4"/>
    </reaction>
</comment>
<reference evidence="3" key="1">
    <citation type="submission" date="2021-11" db="EMBL/GenBank/DDBJ databases">
        <title>Legionella maioricencis sp. nov., a new species isolated from hot water samples in Mallorca.</title>
        <authorList>
            <person name="Crespi S."/>
            <person name="Drasar V."/>
            <person name="Salva-Serra F."/>
            <person name="Jaen-Luchoro D."/>
            <person name="Pineiro-Iglesias B."/>
            <person name="Aliaga F."/>
            <person name="Fernandez-Juarez V."/>
            <person name="Coll G."/>
            <person name="Moore E.R.B."/>
            <person name="Bennasar-Figueras A."/>
        </authorList>
    </citation>
    <scope>NUCLEOTIDE SEQUENCE</scope>
    <source>
        <strain evidence="3">HCPI-6</strain>
    </source>
</reference>
<dbReference type="RefSeq" id="WP_250419303.1">
    <property type="nucleotide sequence ID" value="NZ_JAJKBJ010000003.1"/>
</dbReference>
<name>A0A9X2IAF9_9GAMM</name>
<keyword evidence="2" id="KW-0378">Hydrolase</keyword>
<keyword evidence="4" id="KW-1185">Reference proteome</keyword>
<dbReference type="InterPro" id="IPR052341">
    <property type="entry name" value="LOG_family_nucleotidases"/>
</dbReference>
<comment type="caution">
    <text evidence="3">The sequence shown here is derived from an EMBL/GenBank/DDBJ whole genome shotgun (WGS) entry which is preliminary data.</text>
</comment>
<evidence type="ECO:0000313" key="3">
    <source>
        <dbReference type="EMBL" id="MCL9683376.1"/>
    </source>
</evidence>
<organism evidence="3 4">
    <name type="scientific">Legionella maioricensis</name>
    <dbReference type="NCBI Taxonomy" id="2896528"/>
    <lineage>
        <taxon>Bacteria</taxon>
        <taxon>Pseudomonadati</taxon>
        <taxon>Pseudomonadota</taxon>
        <taxon>Gammaproteobacteria</taxon>
        <taxon>Legionellales</taxon>
        <taxon>Legionellaceae</taxon>
        <taxon>Legionella</taxon>
    </lineage>
</organism>
<dbReference type="Proteomes" id="UP001139721">
    <property type="component" value="Unassembled WGS sequence"/>
</dbReference>
<dbReference type="InterPro" id="IPR031100">
    <property type="entry name" value="LOG_fam"/>
</dbReference>
<proteinExistence type="inferred from homology"/>
<evidence type="ECO:0000256" key="1">
    <source>
        <dbReference type="ARBA" id="ARBA00000274"/>
    </source>
</evidence>
<keyword evidence="2" id="KW-0203">Cytokinin biosynthesis</keyword>
<protein>
    <recommendedName>
        <fullName evidence="2">Cytokinin riboside 5'-monophosphate phosphoribohydrolase</fullName>
        <ecNumber evidence="2">3.2.2.n1</ecNumber>
    </recommendedName>
</protein>
<dbReference type="InterPro" id="IPR005269">
    <property type="entry name" value="LOG"/>
</dbReference>
<dbReference type="GO" id="GO:0008714">
    <property type="term" value="F:AMP nucleosidase activity"/>
    <property type="evidence" value="ECO:0007669"/>
    <property type="project" value="UniProtKB-EC"/>
</dbReference>
<dbReference type="AlphaFoldDB" id="A0A9X2IAF9"/>
<dbReference type="SUPFAM" id="SSF102405">
    <property type="entry name" value="MCP/YpsA-like"/>
    <property type="match status" value="1"/>
</dbReference>
<dbReference type="GO" id="GO:0009691">
    <property type="term" value="P:cytokinin biosynthetic process"/>
    <property type="evidence" value="ECO:0007669"/>
    <property type="project" value="UniProtKB-UniRule"/>
</dbReference>
<dbReference type="Gene3D" id="3.40.50.450">
    <property type="match status" value="1"/>
</dbReference>
<dbReference type="EC" id="3.2.2.n1" evidence="2"/>
<evidence type="ECO:0000256" key="2">
    <source>
        <dbReference type="RuleBase" id="RU363015"/>
    </source>
</evidence>
<dbReference type="PANTHER" id="PTHR43393:SF3">
    <property type="entry name" value="LYSINE DECARBOXYLASE-LIKE PROTEIN"/>
    <property type="match status" value="1"/>
</dbReference>